<evidence type="ECO:0000256" key="1">
    <source>
        <dbReference type="SAM" id="MobiDB-lite"/>
    </source>
</evidence>
<dbReference type="Pfam" id="PF20060">
    <property type="entry name" value="DUF6459"/>
    <property type="match status" value="1"/>
</dbReference>
<reference evidence="2 3" key="2">
    <citation type="journal article" date="2010" name="Stand. Genomic Sci.">
        <title>Complete genome sequence of Nakamurella multipartita type strain (Y-104).</title>
        <authorList>
            <person name="Tice H."/>
            <person name="Mayilraj S."/>
            <person name="Sims D."/>
            <person name="Lapidus A."/>
            <person name="Nolan M."/>
            <person name="Lucas S."/>
            <person name="Glavina Del Rio T."/>
            <person name="Copeland A."/>
            <person name="Cheng J.F."/>
            <person name="Meincke L."/>
            <person name="Bruce D."/>
            <person name="Goodwin L."/>
            <person name="Pitluck S."/>
            <person name="Ivanova N."/>
            <person name="Mavromatis K."/>
            <person name="Ovchinnikova G."/>
            <person name="Pati A."/>
            <person name="Chen A."/>
            <person name="Palaniappan K."/>
            <person name="Land M."/>
            <person name="Hauser L."/>
            <person name="Chang Y.J."/>
            <person name="Jeffries C.D."/>
            <person name="Detter J.C."/>
            <person name="Brettin T."/>
            <person name="Rohde M."/>
            <person name="Goker M."/>
            <person name="Bristow J."/>
            <person name="Eisen J.A."/>
            <person name="Markowitz V."/>
            <person name="Hugenholtz P."/>
            <person name="Kyrpides N.C."/>
            <person name="Klenk H.P."/>
            <person name="Chen F."/>
        </authorList>
    </citation>
    <scope>NUCLEOTIDE SEQUENCE [LARGE SCALE GENOMIC DNA]</scope>
    <source>
        <strain evidence="3">ATCC 700099 / DSM 44233 / CIP 104796 / JCM 9543 / NBRC 105858 / Y-104</strain>
    </source>
</reference>
<feature type="region of interest" description="Disordered" evidence="1">
    <location>
        <begin position="1"/>
        <end position="66"/>
    </location>
</feature>
<feature type="compositionally biased region" description="Pro residues" evidence="1">
    <location>
        <begin position="24"/>
        <end position="34"/>
    </location>
</feature>
<evidence type="ECO:0000313" key="2">
    <source>
        <dbReference type="EMBL" id="ACV77772.1"/>
    </source>
</evidence>
<dbReference type="HOGENOM" id="CLU_1400738_0_0_11"/>
<proteinExistence type="predicted"/>
<reference evidence="3" key="1">
    <citation type="submission" date="2009-09" db="EMBL/GenBank/DDBJ databases">
        <title>The complete genome of Nakamurella multipartita DSM 44233.</title>
        <authorList>
            <consortium name="US DOE Joint Genome Institute (JGI-PGF)"/>
            <person name="Lucas S."/>
            <person name="Copeland A."/>
            <person name="Lapidus A."/>
            <person name="Glavina del Rio T."/>
            <person name="Dalin E."/>
            <person name="Tice H."/>
            <person name="Bruce D."/>
            <person name="Goodwin L."/>
            <person name="Pitluck S."/>
            <person name="Kyrpides N."/>
            <person name="Mavromatis K."/>
            <person name="Ivanova N."/>
            <person name="Ovchinnikova G."/>
            <person name="Sims D."/>
            <person name="Meincke L."/>
            <person name="Brettin T."/>
            <person name="Detter J.C."/>
            <person name="Han C."/>
            <person name="Larimer F."/>
            <person name="Land M."/>
            <person name="Hauser L."/>
            <person name="Markowitz V."/>
            <person name="Cheng J.-F."/>
            <person name="Hugenholtz P."/>
            <person name="Woyke T."/>
            <person name="Wu D."/>
            <person name="Klenk H.-P."/>
            <person name="Eisen J.A."/>
        </authorList>
    </citation>
    <scope>NUCLEOTIDE SEQUENCE [LARGE SCALE GENOMIC DNA]</scope>
    <source>
        <strain evidence="3">ATCC 700099 / DSM 44233 / CIP 104796 / JCM 9543 / NBRC 105858 / Y-104</strain>
    </source>
</reference>
<name>C8XEB4_NAKMY</name>
<protein>
    <submittedName>
        <fullName evidence="2">Uncharacterized protein</fullName>
    </submittedName>
</protein>
<feature type="compositionally biased region" description="Low complexity" evidence="1">
    <location>
        <begin position="36"/>
        <end position="54"/>
    </location>
</feature>
<dbReference type="eggNOG" id="ENOG50332RH">
    <property type="taxonomic scope" value="Bacteria"/>
</dbReference>
<gene>
    <name evidence="2" type="ordered locus">Namu_1370</name>
</gene>
<keyword evidence="3" id="KW-1185">Reference proteome</keyword>
<dbReference type="EMBL" id="CP001737">
    <property type="protein sequence ID" value="ACV77772.1"/>
    <property type="molecule type" value="Genomic_DNA"/>
</dbReference>
<dbReference type="InterPro" id="IPR045596">
    <property type="entry name" value="DUF6459"/>
</dbReference>
<dbReference type="RefSeq" id="WP_015746679.1">
    <property type="nucleotide sequence ID" value="NC_013235.1"/>
</dbReference>
<dbReference type="AlphaFoldDB" id="C8XEB4"/>
<dbReference type="InParanoid" id="C8XEB4"/>
<evidence type="ECO:0000313" key="3">
    <source>
        <dbReference type="Proteomes" id="UP000002218"/>
    </source>
</evidence>
<dbReference type="OrthoDB" id="3266345at2"/>
<sequence>MTAAVAGPGPDARPKRPYLAPVPDSEPPFDPIPEVPAVRPRAGEARPAAGGFRRSTPARRPVTGSTSVACEAVPSWSAEADVGVRRTATAQLPAPGRAAQVYATALVEVLAGRRPVGQLRVHTAPAVFAGLANRAAQGWGAPVQVASVRICQPADGVTEVSATVRGARRAHAMAFRLEGVDGRWRITALDIG</sequence>
<dbReference type="KEGG" id="nml:Namu_1370"/>
<dbReference type="STRING" id="479431.Namu_1370"/>
<accession>C8XEB4</accession>
<dbReference type="Proteomes" id="UP000002218">
    <property type="component" value="Chromosome"/>
</dbReference>
<organism evidence="2 3">
    <name type="scientific">Nakamurella multipartita (strain ATCC 700099 / DSM 44233 / CIP 104796 / JCM 9543 / NBRC 105858 / Y-104)</name>
    <name type="common">Microsphaera multipartita</name>
    <dbReference type="NCBI Taxonomy" id="479431"/>
    <lineage>
        <taxon>Bacteria</taxon>
        <taxon>Bacillati</taxon>
        <taxon>Actinomycetota</taxon>
        <taxon>Actinomycetes</taxon>
        <taxon>Nakamurellales</taxon>
        <taxon>Nakamurellaceae</taxon>
        <taxon>Nakamurella</taxon>
    </lineage>
</organism>